<dbReference type="EMBL" id="LN855070">
    <property type="protein sequence ID" value="CRZ21910.1"/>
    <property type="molecule type" value="Genomic_DNA"/>
</dbReference>
<reference evidence="2" key="2">
    <citation type="submission" date="2012-12" db="EMBL/GenBank/DDBJ databases">
        <authorList>
            <person name="Gao Y.W."/>
            <person name="Fan S.T."/>
            <person name="Sun H.T."/>
            <person name="Wang Z."/>
            <person name="Gao X.L."/>
            <person name="Li Y.G."/>
            <person name="Wang T.C."/>
            <person name="Zhang K."/>
            <person name="Xu W.W."/>
            <person name="Yu Z.J."/>
            <person name="Xia X.Z."/>
        </authorList>
    </citation>
    <scope>NUCLEOTIDE SEQUENCE</scope>
    <source>
        <strain evidence="2">FR3</strain>
    </source>
</reference>
<dbReference type="AlphaFoldDB" id="A0A0H5RZI6"/>
<sequence>MSDYLQHLKASGSRSWSPRSMRERHGRDFIEYRRHSYPNIARDFVYQQIDDESSDDKLRMGVTTRDESPPANVASDPRESSMQQQQLQGSNYPLASG</sequence>
<name>A0A0H5RZI6_BRUMA</name>
<dbReference type="WormBase" id="Bm7912">
    <property type="protein sequence ID" value="BM39993"/>
    <property type="gene ID" value="WBGene00228173"/>
</dbReference>
<feature type="compositionally biased region" description="Polar residues" evidence="1">
    <location>
        <begin position="80"/>
        <end position="97"/>
    </location>
</feature>
<evidence type="ECO:0000313" key="2">
    <source>
        <dbReference type="EMBL" id="CRZ21910.1"/>
    </source>
</evidence>
<organism evidence="2">
    <name type="scientific">Brugia malayi</name>
    <name type="common">Filarial nematode worm</name>
    <dbReference type="NCBI Taxonomy" id="6279"/>
    <lineage>
        <taxon>Eukaryota</taxon>
        <taxon>Metazoa</taxon>
        <taxon>Ecdysozoa</taxon>
        <taxon>Nematoda</taxon>
        <taxon>Chromadorea</taxon>
        <taxon>Rhabditida</taxon>
        <taxon>Spirurina</taxon>
        <taxon>Spiruromorpha</taxon>
        <taxon>Filarioidea</taxon>
        <taxon>Onchocercidae</taxon>
        <taxon>Brugia</taxon>
    </lineage>
</organism>
<accession>A0A0H5RZI6</accession>
<feature type="region of interest" description="Disordered" evidence="1">
    <location>
        <begin position="1"/>
        <end position="24"/>
    </location>
</feature>
<gene>
    <name evidence="2 3" type="ORF">Bm7912</name>
    <name evidence="2" type="ORF">BM_Bm7912</name>
</gene>
<proteinExistence type="predicted"/>
<evidence type="ECO:0000256" key="1">
    <source>
        <dbReference type="SAM" id="MobiDB-lite"/>
    </source>
</evidence>
<feature type="compositionally biased region" description="Basic and acidic residues" evidence="1">
    <location>
        <begin position="55"/>
        <end position="68"/>
    </location>
</feature>
<evidence type="ECO:0000313" key="3">
    <source>
        <dbReference type="WormBase" id="Bm7912"/>
    </source>
</evidence>
<protein>
    <submittedName>
        <fullName evidence="2">Bm7912</fullName>
    </submittedName>
</protein>
<feature type="region of interest" description="Disordered" evidence="1">
    <location>
        <begin position="47"/>
        <end position="97"/>
    </location>
</feature>
<reference evidence="2" key="1">
    <citation type="journal article" date="2007" name="Science">
        <title>Draft genome of the filarial nematode parasite Brugia malayi.</title>
        <authorList>
            <person name="Ghedin E."/>
            <person name="Wang S."/>
            <person name="Spiro D."/>
            <person name="Caler E."/>
            <person name="Zhao Q."/>
            <person name="Crabtree J."/>
            <person name="Allen J.E."/>
            <person name="Delcher A.L."/>
            <person name="Guiliano D.B."/>
            <person name="Miranda-Saavedra D."/>
            <person name="Angiuoli S.V."/>
            <person name="Creasy T."/>
            <person name="Amedeo P."/>
            <person name="Haas B."/>
            <person name="El-Sayed N.M."/>
            <person name="Wortman J.R."/>
            <person name="Feldblyum T."/>
            <person name="Tallon L."/>
            <person name="Schatz M."/>
            <person name="Shumway M."/>
            <person name="Koo H."/>
            <person name="Salzberg S.L."/>
            <person name="Schobel S."/>
            <person name="Pertea M."/>
            <person name="Pop M."/>
            <person name="White O."/>
            <person name="Barton G.J."/>
            <person name="Carlow C.K."/>
            <person name="Crawford M.J."/>
            <person name="Daub J."/>
            <person name="Dimmic M.W."/>
            <person name="Estes C.F."/>
            <person name="Foster J.M."/>
            <person name="Ganatra M."/>
            <person name="Gregory W.F."/>
            <person name="Johnson N.M."/>
            <person name="Jin J."/>
            <person name="Komuniecki R."/>
            <person name="Korf I."/>
            <person name="Kumar S."/>
            <person name="Laney S."/>
            <person name="Li B.W."/>
            <person name="Li W."/>
            <person name="Lindblom T.H."/>
            <person name="Lustigman S."/>
            <person name="Ma D."/>
            <person name="Maina C.V."/>
            <person name="Martin D.M."/>
            <person name="McCarter J.P."/>
            <person name="McReynolds L."/>
            <person name="Mitreva M."/>
            <person name="Nutman T.B."/>
            <person name="Parkinson J."/>
            <person name="Peregrin-Alvarez J.M."/>
            <person name="Poole C."/>
            <person name="Ren Q."/>
            <person name="Saunders L."/>
            <person name="Sluder A.E."/>
            <person name="Smith K."/>
            <person name="Stanke M."/>
            <person name="Unnasch T.R."/>
            <person name="Ware J."/>
            <person name="Wei A.D."/>
            <person name="Weil G."/>
            <person name="Williams D.J."/>
            <person name="Zhang Y."/>
            <person name="Williams S.A."/>
            <person name="Fraser-Liggett C."/>
            <person name="Slatko B."/>
            <person name="Blaxter M.L."/>
            <person name="Scott A.L."/>
        </authorList>
    </citation>
    <scope>NUCLEOTIDE SEQUENCE</scope>
    <source>
        <strain evidence="2">FR3</strain>
    </source>
</reference>